<reference evidence="1 2" key="1">
    <citation type="submission" date="2024-05" db="EMBL/GenBank/DDBJ databases">
        <title>Culex pipiens pipiens assembly and annotation.</title>
        <authorList>
            <person name="Alout H."/>
            <person name="Durand T."/>
        </authorList>
    </citation>
    <scope>NUCLEOTIDE SEQUENCE [LARGE SCALE GENOMIC DNA]</scope>
    <source>
        <strain evidence="1">HA-2024</strain>
        <tissue evidence="1">Whole body</tissue>
    </source>
</reference>
<gene>
    <name evidence="1" type="ORF">pipiens_002345</name>
</gene>
<dbReference type="Proteomes" id="UP001562425">
    <property type="component" value="Unassembled WGS sequence"/>
</dbReference>
<proteinExistence type="predicted"/>
<name>A0ABD1DGX2_CULPP</name>
<sequence>MWSNSMTMIRCGCPETAAMLLVDCGDVVGESPWPDVQLRTDAITLTSPDDFDHLANQHVESSLEGQIFANHNRLVELMDWFWHDVNQIISLVIVDGLS</sequence>
<dbReference type="AlphaFoldDB" id="A0ABD1DGX2"/>
<keyword evidence="2" id="KW-1185">Reference proteome</keyword>
<organism evidence="1 2">
    <name type="scientific">Culex pipiens pipiens</name>
    <name type="common">Northern house mosquito</name>
    <dbReference type="NCBI Taxonomy" id="38569"/>
    <lineage>
        <taxon>Eukaryota</taxon>
        <taxon>Metazoa</taxon>
        <taxon>Ecdysozoa</taxon>
        <taxon>Arthropoda</taxon>
        <taxon>Hexapoda</taxon>
        <taxon>Insecta</taxon>
        <taxon>Pterygota</taxon>
        <taxon>Neoptera</taxon>
        <taxon>Endopterygota</taxon>
        <taxon>Diptera</taxon>
        <taxon>Nematocera</taxon>
        <taxon>Culicoidea</taxon>
        <taxon>Culicidae</taxon>
        <taxon>Culicinae</taxon>
        <taxon>Culicini</taxon>
        <taxon>Culex</taxon>
        <taxon>Culex</taxon>
    </lineage>
</organism>
<evidence type="ECO:0000313" key="1">
    <source>
        <dbReference type="EMBL" id="KAL1398689.1"/>
    </source>
</evidence>
<protein>
    <submittedName>
        <fullName evidence="1">Uncharacterized protein</fullName>
    </submittedName>
</protein>
<comment type="caution">
    <text evidence="1">The sequence shown here is derived from an EMBL/GenBank/DDBJ whole genome shotgun (WGS) entry which is preliminary data.</text>
</comment>
<dbReference type="EMBL" id="JBEHCU010005808">
    <property type="protein sequence ID" value="KAL1398689.1"/>
    <property type="molecule type" value="Genomic_DNA"/>
</dbReference>
<accession>A0ABD1DGX2</accession>
<evidence type="ECO:0000313" key="2">
    <source>
        <dbReference type="Proteomes" id="UP001562425"/>
    </source>
</evidence>